<protein>
    <submittedName>
        <fullName evidence="2">Uncharacterized protein</fullName>
    </submittedName>
</protein>
<feature type="compositionally biased region" description="Polar residues" evidence="1">
    <location>
        <begin position="178"/>
        <end position="197"/>
    </location>
</feature>
<comment type="caution">
    <text evidence="2">The sequence shown here is derived from an EMBL/GenBank/DDBJ whole genome shotgun (WGS) entry which is preliminary data.</text>
</comment>
<keyword evidence="3" id="KW-1185">Reference proteome</keyword>
<reference evidence="2" key="1">
    <citation type="journal article" date="2023" name="Nat. Commun.">
        <title>Diploid and tetraploid genomes of Acorus and the evolution of monocots.</title>
        <authorList>
            <person name="Ma L."/>
            <person name="Liu K.W."/>
            <person name="Li Z."/>
            <person name="Hsiao Y.Y."/>
            <person name="Qi Y."/>
            <person name="Fu T."/>
            <person name="Tang G.D."/>
            <person name="Zhang D."/>
            <person name="Sun W.H."/>
            <person name="Liu D.K."/>
            <person name="Li Y."/>
            <person name="Chen G.Z."/>
            <person name="Liu X.D."/>
            <person name="Liao X.Y."/>
            <person name="Jiang Y.T."/>
            <person name="Yu X."/>
            <person name="Hao Y."/>
            <person name="Huang J."/>
            <person name="Zhao X.W."/>
            <person name="Ke S."/>
            <person name="Chen Y.Y."/>
            <person name="Wu W.L."/>
            <person name="Hsu J.L."/>
            <person name="Lin Y.F."/>
            <person name="Huang M.D."/>
            <person name="Li C.Y."/>
            <person name="Huang L."/>
            <person name="Wang Z.W."/>
            <person name="Zhao X."/>
            <person name="Zhong W.Y."/>
            <person name="Peng D.H."/>
            <person name="Ahmad S."/>
            <person name="Lan S."/>
            <person name="Zhang J.S."/>
            <person name="Tsai W.C."/>
            <person name="Van de Peer Y."/>
            <person name="Liu Z.J."/>
        </authorList>
    </citation>
    <scope>NUCLEOTIDE SEQUENCE</scope>
    <source>
        <strain evidence="2">CP</strain>
    </source>
</reference>
<evidence type="ECO:0000313" key="2">
    <source>
        <dbReference type="EMBL" id="KAK1318031.1"/>
    </source>
</evidence>
<dbReference type="Pfam" id="PF03140">
    <property type="entry name" value="DUF247"/>
    <property type="match status" value="1"/>
</dbReference>
<feature type="region of interest" description="Disordered" evidence="1">
    <location>
        <begin position="178"/>
        <end position="208"/>
    </location>
</feature>
<dbReference type="Proteomes" id="UP001180020">
    <property type="component" value="Unassembled WGS sequence"/>
</dbReference>
<organism evidence="2 3">
    <name type="scientific">Acorus calamus</name>
    <name type="common">Sweet flag</name>
    <dbReference type="NCBI Taxonomy" id="4465"/>
    <lineage>
        <taxon>Eukaryota</taxon>
        <taxon>Viridiplantae</taxon>
        <taxon>Streptophyta</taxon>
        <taxon>Embryophyta</taxon>
        <taxon>Tracheophyta</taxon>
        <taxon>Spermatophyta</taxon>
        <taxon>Magnoliopsida</taxon>
        <taxon>Liliopsida</taxon>
        <taxon>Acoraceae</taxon>
        <taxon>Acorus</taxon>
    </lineage>
</organism>
<accession>A0AAV9EXT2</accession>
<sequence>MERCLEVMKQMEERAQSCYSQSIGVLSNEFVEMMLLDGCFIIFLLAREDDVAREVLDNALKKGDGGPIDPKRWILEDAKRDLLLIENPFFVVRELFELFITNSFASLERLAIKALSGSRKIEEDGIVHGCQVQFNEKINTLIKFHRRHSLPTRVLSEGQGLPLKNQRNIRHQYLRSWTSSDGQDESSTTLSKSTQNGFRPLRRSKRQG</sequence>
<name>A0AAV9EXT2_ACOCL</name>
<dbReference type="AlphaFoldDB" id="A0AAV9EXT2"/>
<evidence type="ECO:0000313" key="3">
    <source>
        <dbReference type="Proteomes" id="UP001180020"/>
    </source>
</evidence>
<evidence type="ECO:0000256" key="1">
    <source>
        <dbReference type="SAM" id="MobiDB-lite"/>
    </source>
</evidence>
<proteinExistence type="predicted"/>
<dbReference type="PANTHER" id="PTHR31170">
    <property type="entry name" value="BNAC04G53230D PROTEIN"/>
    <property type="match status" value="1"/>
</dbReference>
<dbReference type="InterPro" id="IPR004158">
    <property type="entry name" value="DUF247_pln"/>
</dbReference>
<reference evidence="2" key="2">
    <citation type="submission" date="2023-06" db="EMBL/GenBank/DDBJ databases">
        <authorList>
            <person name="Ma L."/>
            <person name="Liu K.-W."/>
            <person name="Li Z."/>
            <person name="Hsiao Y.-Y."/>
            <person name="Qi Y."/>
            <person name="Fu T."/>
            <person name="Tang G."/>
            <person name="Zhang D."/>
            <person name="Sun W.-H."/>
            <person name="Liu D.-K."/>
            <person name="Li Y."/>
            <person name="Chen G.-Z."/>
            <person name="Liu X.-D."/>
            <person name="Liao X.-Y."/>
            <person name="Jiang Y.-T."/>
            <person name="Yu X."/>
            <person name="Hao Y."/>
            <person name="Huang J."/>
            <person name="Zhao X.-W."/>
            <person name="Ke S."/>
            <person name="Chen Y.-Y."/>
            <person name="Wu W.-L."/>
            <person name="Hsu J.-L."/>
            <person name="Lin Y.-F."/>
            <person name="Huang M.-D."/>
            <person name="Li C.-Y."/>
            <person name="Huang L."/>
            <person name="Wang Z.-W."/>
            <person name="Zhao X."/>
            <person name="Zhong W.-Y."/>
            <person name="Peng D.-H."/>
            <person name="Ahmad S."/>
            <person name="Lan S."/>
            <person name="Zhang J.-S."/>
            <person name="Tsai W.-C."/>
            <person name="Van De Peer Y."/>
            <person name="Liu Z.-J."/>
        </authorList>
    </citation>
    <scope>NUCLEOTIDE SEQUENCE</scope>
    <source>
        <strain evidence="2">CP</strain>
        <tissue evidence="2">Leaves</tissue>
    </source>
</reference>
<dbReference type="EMBL" id="JAUJYO010000004">
    <property type="protein sequence ID" value="KAK1318031.1"/>
    <property type="molecule type" value="Genomic_DNA"/>
</dbReference>
<gene>
    <name evidence="2" type="ORF">QJS10_CPB04g00981</name>
</gene>